<dbReference type="Proteomes" id="UP000691718">
    <property type="component" value="Unassembled WGS sequence"/>
</dbReference>
<evidence type="ECO:0000313" key="2">
    <source>
        <dbReference type="EMBL" id="CAG5036577.1"/>
    </source>
</evidence>
<dbReference type="OrthoDB" id="6059368at2759"/>
<proteinExistence type="predicted"/>
<dbReference type="EMBL" id="CAJQZP010001289">
    <property type="protein sequence ID" value="CAG5036577.1"/>
    <property type="molecule type" value="Genomic_DNA"/>
</dbReference>
<name>A0A8S3XUK4_PARAO</name>
<dbReference type="AlphaFoldDB" id="A0A8S3XUK4"/>
<evidence type="ECO:0000313" key="3">
    <source>
        <dbReference type="Proteomes" id="UP000691718"/>
    </source>
</evidence>
<keyword evidence="3" id="KW-1185">Reference proteome</keyword>
<sequence>MDNIEIFFERMKNEMAKQTEDIISKLDKKLAPLTREVEELRLENQELEEKIKLMERSFPRGCDGGKRNNNIIIYGLKETEKTKLELIELTVKKLGTDLKIFLENNDINEIRRIGKKS</sequence>
<accession>A0A8S3XUK4</accession>
<evidence type="ECO:0000256" key="1">
    <source>
        <dbReference type="SAM" id="Coils"/>
    </source>
</evidence>
<keyword evidence="1" id="KW-0175">Coiled coil</keyword>
<protein>
    <submittedName>
        <fullName evidence="2">(apollo) hypothetical protein</fullName>
    </submittedName>
</protein>
<reference evidence="2" key="1">
    <citation type="submission" date="2021-04" db="EMBL/GenBank/DDBJ databases">
        <authorList>
            <person name="Tunstrom K."/>
        </authorList>
    </citation>
    <scope>NUCLEOTIDE SEQUENCE</scope>
</reference>
<gene>
    <name evidence="2" type="ORF">PAPOLLO_LOCUS20862</name>
</gene>
<feature type="coiled-coil region" evidence="1">
    <location>
        <begin position="23"/>
        <end position="57"/>
    </location>
</feature>
<organism evidence="2 3">
    <name type="scientific">Parnassius apollo</name>
    <name type="common">Apollo butterfly</name>
    <name type="synonym">Papilio apollo</name>
    <dbReference type="NCBI Taxonomy" id="110799"/>
    <lineage>
        <taxon>Eukaryota</taxon>
        <taxon>Metazoa</taxon>
        <taxon>Ecdysozoa</taxon>
        <taxon>Arthropoda</taxon>
        <taxon>Hexapoda</taxon>
        <taxon>Insecta</taxon>
        <taxon>Pterygota</taxon>
        <taxon>Neoptera</taxon>
        <taxon>Endopterygota</taxon>
        <taxon>Lepidoptera</taxon>
        <taxon>Glossata</taxon>
        <taxon>Ditrysia</taxon>
        <taxon>Papilionoidea</taxon>
        <taxon>Papilionidae</taxon>
        <taxon>Parnassiinae</taxon>
        <taxon>Parnassini</taxon>
        <taxon>Parnassius</taxon>
        <taxon>Parnassius</taxon>
    </lineage>
</organism>
<comment type="caution">
    <text evidence="2">The sequence shown here is derived from an EMBL/GenBank/DDBJ whole genome shotgun (WGS) entry which is preliminary data.</text>
</comment>